<keyword evidence="3" id="KW-1185">Reference proteome</keyword>
<evidence type="ECO:0000313" key="2">
    <source>
        <dbReference type="Ensembl" id="ENSPREP00000026637.1"/>
    </source>
</evidence>
<evidence type="ECO:0000256" key="1">
    <source>
        <dbReference type="SAM" id="MobiDB-lite"/>
    </source>
</evidence>
<sequence length="117" mass="13193">EKCQSSYTKCFCLHAAWNDLLLWFSEADRGSTWGLDESDGAFHLDRGAFVGCSVFVLHYESQASSGLRPPGFKDANHQEPRRQTEKRESQDERRDHGVSVRSSYNELNKTAVPPGVC</sequence>
<name>A0A3P9PXK2_POERE</name>
<organism evidence="2 3">
    <name type="scientific">Poecilia reticulata</name>
    <name type="common">Guppy</name>
    <name type="synonym">Acanthophacelus reticulatus</name>
    <dbReference type="NCBI Taxonomy" id="8081"/>
    <lineage>
        <taxon>Eukaryota</taxon>
        <taxon>Metazoa</taxon>
        <taxon>Chordata</taxon>
        <taxon>Craniata</taxon>
        <taxon>Vertebrata</taxon>
        <taxon>Euteleostomi</taxon>
        <taxon>Actinopterygii</taxon>
        <taxon>Neopterygii</taxon>
        <taxon>Teleostei</taxon>
        <taxon>Neoteleostei</taxon>
        <taxon>Acanthomorphata</taxon>
        <taxon>Ovalentaria</taxon>
        <taxon>Atherinomorphae</taxon>
        <taxon>Cyprinodontiformes</taxon>
        <taxon>Poeciliidae</taxon>
        <taxon>Poeciliinae</taxon>
        <taxon>Poecilia</taxon>
    </lineage>
</organism>
<dbReference type="Ensembl" id="ENSPRET00000026916.1">
    <property type="protein sequence ID" value="ENSPREP00000026637.1"/>
    <property type="gene ID" value="ENSPREG00000018016.1"/>
</dbReference>
<proteinExistence type="predicted"/>
<protein>
    <submittedName>
        <fullName evidence="2">Uncharacterized protein</fullName>
    </submittedName>
</protein>
<dbReference type="Proteomes" id="UP000242638">
    <property type="component" value="Unassembled WGS sequence"/>
</dbReference>
<evidence type="ECO:0000313" key="3">
    <source>
        <dbReference type="Proteomes" id="UP000242638"/>
    </source>
</evidence>
<accession>A0A3P9PXK2</accession>
<reference evidence="2" key="2">
    <citation type="submission" date="2025-08" db="UniProtKB">
        <authorList>
            <consortium name="Ensembl"/>
        </authorList>
    </citation>
    <scope>IDENTIFICATION</scope>
    <source>
        <strain evidence="2">Guanapo</strain>
    </source>
</reference>
<dbReference type="AlphaFoldDB" id="A0A3P9PXK2"/>
<feature type="compositionally biased region" description="Basic and acidic residues" evidence="1">
    <location>
        <begin position="74"/>
        <end position="98"/>
    </location>
</feature>
<reference evidence="3" key="1">
    <citation type="submission" date="2013-11" db="EMBL/GenBank/DDBJ databases">
        <title>The genomic landscape of the Guanapo guppy.</title>
        <authorList>
            <person name="Kuenstner A."/>
            <person name="Dreyer C."/>
        </authorList>
    </citation>
    <scope>NUCLEOTIDE SEQUENCE</scope>
    <source>
        <strain evidence="3">Guanapo</strain>
    </source>
</reference>
<reference evidence="2" key="3">
    <citation type="submission" date="2025-09" db="UniProtKB">
        <authorList>
            <consortium name="Ensembl"/>
        </authorList>
    </citation>
    <scope>IDENTIFICATION</scope>
    <source>
        <strain evidence="2">Guanapo</strain>
    </source>
</reference>
<feature type="region of interest" description="Disordered" evidence="1">
    <location>
        <begin position="64"/>
        <end position="117"/>
    </location>
</feature>